<evidence type="ECO:0000313" key="1">
    <source>
        <dbReference type="EMBL" id="GAK54106.1"/>
    </source>
</evidence>
<dbReference type="EMBL" id="DF820460">
    <property type="protein sequence ID" value="GAK54106.1"/>
    <property type="molecule type" value="Genomic_DNA"/>
</dbReference>
<keyword evidence="2" id="KW-1185">Reference proteome</keyword>
<gene>
    <name evidence="1" type="ORF">U14_05384</name>
</gene>
<dbReference type="Proteomes" id="UP000030700">
    <property type="component" value="Unassembled WGS sequence"/>
</dbReference>
<dbReference type="HOGENOM" id="CLU_2913089_0_0_0"/>
<organism evidence="1 2">
    <name type="scientific">Candidatus Moduliflexus flocculans</name>
    <dbReference type="NCBI Taxonomy" id="1499966"/>
    <lineage>
        <taxon>Bacteria</taxon>
        <taxon>Candidatus Moduliflexota</taxon>
        <taxon>Candidatus Moduliflexia</taxon>
        <taxon>Candidatus Moduliflexales</taxon>
        <taxon>Candidatus Moduliflexaceae</taxon>
    </lineage>
</organism>
<protein>
    <submittedName>
        <fullName evidence="1">Uncharacterized protein</fullName>
    </submittedName>
</protein>
<sequence>MRVRKDMFDISFLTPILVVPKNSAGSDSFDGEIKNWGDQVIFRMIMASHQAIMMRIEVRMS</sequence>
<name>A0A081BRS5_9BACT</name>
<dbReference type="AlphaFoldDB" id="A0A081BRS5"/>
<evidence type="ECO:0000313" key="2">
    <source>
        <dbReference type="Proteomes" id="UP000030700"/>
    </source>
</evidence>
<reference evidence="1 2" key="1">
    <citation type="journal article" date="2015" name="PeerJ">
        <title>First genomic representation of candidate bacterial phylum KSB3 points to enhanced environmental sensing as a trigger of wastewater bulking.</title>
        <authorList>
            <person name="Sekiguchi Y."/>
            <person name="Ohashi A."/>
            <person name="Parks D.H."/>
            <person name="Yamauchi T."/>
            <person name="Tyson G.W."/>
            <person name="Hugenholtz P."/>
        </authorList>
    </citation>
    <scope>NUCLEOTIDE SEQUENCE [LARGE SCALE GENOMIC DNA]</scope>
</reference>
<accession>A0A081BRS5</accession>
<proteinExistence type="predicted"/>